<feature type="non-terminal residue" evidence="1">
    <location>
        <position position="38"/>
    </location>
</feature>
<dbReference type="EMBL" id="QOUW02000128">
    <property type="protein sequence ID" value="RIW05809.1"/>
    <property type="molecule type" value="Genomic_DNA"/>
</dbReference>
<dbReference type="AlphaFoldDB" id="A0A8B3DAE9"/>
<protein>
    <submittedName>
        <fullName evidence="1">Pilus assembly protein</fullName>
    </submittedName>
</protein>
<sequence length="38" mass="4288">MFYQSITCLILLLFSGFCNAIIISPTVFELNTDRNTTS</sequence>
<organism evidence="1 2">
    <name type="scientific">Vibrio harveyi</name>
    <name type="common">Beneckea harveyi</name>
    <dbReference type="NCBI Taxonomy" id="669"/>
    <lineage>
        <taxon>Bacteria</taxon>
        <taxon>Pseudomonadati</taxon>
        <taxon>Pseudomonadota</taxon>
        <taxon>Gammaproteobacteria</taxon>
        <taxon>Vibrionales</taxon>
        <taxon>Vibrionaceae</taxon>
        <taxon>Vibrio</taxon>
    </lineage>
</organism>
<comment type="caution">
    <text evidence="1">The sequence shown here is derived from an EMBL/GenBank/DDBJ whole genome shotgun (WGS) entry which is preliminary data.</text>
</comment>
<evidence type="ECO:0000313" key="2">
    <source>
        <dbReference type="Proteomes" id="UP000253437"/>
    </source>
</evidence>
<accession>A0A8B3DAE9</accession>
<proteinExistence type="predicted"/>
<reference evidence="1 2" key="1">
    <citation type="submission" date="2018-08" db="EMBL/GenBank/DDBJ databases">
        <title>Vibrio harveyi strains pathogenic to white snook Centropomus viridis Lockington (1877) and potential probiotic bacteria.</title>
        <authorList>
            <person name="Soto-Rodriguez S."/>
            <person name="Gomez-Gil B."/>
            <person name="Lozano-Olvera R."/>
        </authorList>
    </citation>
    <scope>NUCLEOTIDE SEQUENCE [LARGE SCALE GENOMIC DNA]</scope>
    <source>
        <strain evidence="1 2">CAIM 1508</strain>
    </source>
</reference>
<gene>
    <name evidence="1" type="ORF">DS957_022510</name>
</gene>
<dbReference type="Proteomes" id="UP000253437">
    <property type="component" value="Unassembled WGS sequence"/>
</dbReference>
<name>A0A8B3DAE9_VIBHA</name>
<evidence type="ECO:0000313" key="1">
    <source>
        <dbReference type="EMBL" id="RIW05809.1"/>
    </source>
</evidence>